<name>A0AAV9JJQ2_9PEZI</name>
<gene>
    <name evidence="1" type="ORF">LTR36_002756</name>
</gene>
<protein>
    <submittedName>
        <fullName evidence="1">Uncharacterized protein</fullName>
    </submittedName>
</protein>
<dbReference type="InterPro" id="IPR038883">
    <property type="entry name" value="AN11006-like"/>
</dbReference>
<dbReference type="AlphaFoldDB" id="A0AAV9JJQ2"/>
<keyword evidence="2" id="KW-1185">Reference proteome</keyword>
<reference evidence="1 2" key="1">
    <citation type="submission" date="2021-11" db="EMBL/GenBank/DDBJ databases">
        <title>Black yeast isolated from Biological Soil Crust.</title>
        <authorList>
            <person name="Kurbessoian T."/>
        </authorList>
    </citation>
    <scope>NUCLEOTIDE SEQUENCE [LARGE SCALE GENOMIC DNA]</scope>
    <source>
        <strain evidence="1 2">CCFEE 5522</strain>
    </source>
</reference>
<sequence length="239" mass="27078">MADVSLFTNVRDAYAVAAGTHPLGIYLWKASKAVKKLLGFDPPETPRPSPFFKLRNRIYSLVLVKDGPIMPQHRPHYDQERVAMNILATCRQVRSEAVGIYYSSNDFHFGDTFCGVLSTMPCWFRSIPPDHFKQTRRFSLEGRANCFWHSPGDIYCCIIRICIHPNTGTFESLVQPKCKIGEETLASAMATARVFVSRLAAGPGPQGSAKNRGFELGYWFTCKLQKDHSKWERLWGLID</sequence>
<dbReference type="Proteomes" id="UP001324427">
    <property type="component" value="Unassembled WGS sequence"/>
</dbReference>
<accession>A0AAV9JJQ2</accession>
<dbReference type="EMBL" id="JAVFHQ010000019">
    <property type="protein sequence ID" value="KAK4545406.1"/>
    <property type="molecule type" value="Genomic_DNA"/>
</dbReference>
<comment type="caution">
    <text evidence="1">The sequence shown here is derived from an EMBL/GenBank/DDBJ whole genome shotgun (WGS) entry which is preliminary data.</text>
</comment>
<proteinExistence type="predicted"/>
<evidence type="ECO:0000313" key="1">
    <source>
        <dbReference type="EMBL" id="KAK4545406.1"/>
    </source>
</evidence>
<organism evidence="1 2">
    <name type="scientific">Oleoguttula mirabilis</name>
    <dbReference type="NCBI Taxonomy" id="1507867"/>
    <lineage>
        <taxon>Eukaryota</taxon>
        <taxon>Fungi</taxon>
        <taxon>Dikarya</taxon>
        <taxon>Ascomycota</taxon>
        <taxon>Pezizomycotina</taxon>
        <taxon>Dothideomycetes</taxon>
        <taxon>Dothideomycetidae</taxon>
        <taxon>Mycosphaerellales</taxon>
        <taxon>Teratosphaeriaceae</taxon>
        <taxon>Oleoguttula</taxon>
    </lineage>
</organism>
<evidence type="ECO:0000313" key="2">
    <source>
        <dbReference type="Proteomes" id="UP001324427"/>
    </source>
</evidence>
<dbReference type="PANTHER" id="PTHR42085:SF2">
    <property type="entry name" value="F-BOX DOMAIN-CONTAINING PROTEIN"/>
    <property type="match status" value="1"/>
</dbReference>
<dbReference type="PANTHER" id="PTHR42085">
    <property type="entry name" value="F-BOX DOMAIN-CONTAINING PROTEIN"/>
    <property type="match status" value="1"/>
</dbReference>